<reference evidence="2" key="1">
    <citation type="submission" date="2022-07" db="EMBL/GenBank/DDBJ databases">
        <title>Genome Sequence of Physisporinus lineatus.</title>
        <authorList>
            <person name="Buettner E."/>
        </authorList>
    </citation>
    <scope>NUCLEOTIDE SEQUENCE</scope>
    <source>
        <strain evidence="2">VT162</strain>
    </source>
</reference>
<comment type="caution">
    <text evidence="2">The sequence shown here is derived from an EMBL/GenBank/DDBJ whole genome shotgun (WGS) entry which is preliminary data.</text>
</comment>
<dbReference type="Gene3D" id="3.40.50.2000">
    <property type="entry name" value="Glycogen Phosphorylase B"/>
    <property type="match status" value="2"/>
</dbReference>
<dbReference type="Pfam" id="PF00201">
    <property type="entry name" value="UDPGT"/>
    <property type="match status" value="1"/>
</dbReference>
<dbReference type="GO" id="GO:0035251">
    <property type="term" value="F:UDP-glucosyltransferase activity"/>
    <property type="evidence" value="ECO:0007669"/>
    <property type="project" value="InterPro"/>
</dbReference>
<accession>A0AAD5VBC4</accession>
<dbReference type="PANTHER" id="PTHR48049">
    <property type="entry name" value="GLYCOSYLTRANSFERASE"/>
    <property type="match status" value="1"/>
</dbReference>
<evidence type="ECO:0000313" key="3">
    <source>
        <dbReference type="Proteomes" id="UP001212997"/>
    </source>
</evidence>
<protein>
    <recommendedName>
        <fullName evidence="4">UDP-Glycosyltransferase/glycogen phosphorylase</fullName>
    </recommendedName>
</protein>
<evidence type="ECO:0008006" key="4">
    <source>
        <dbReference type="Google" id="ProtNLM"/>
    </source>
</evidence>
<keyword evidence="1" id="KW-0808">Transferase</keyword>
<dbReference type="InterPro" id="IPR002213">
    <property type="entry name" value="UDP_glucos_trans"/>
</dbReference>
<proteinExistence type="predicted"/>
<dbReference type="AlphaFoldDB" id="A0AAD5VBC4"/>
<sequence length="500" mass="55539">MSSPKGHVVLFSYEGWGHLRPLTVLAAKIVKARLTFVTLLTNPKYLERVQTEISRNFDSGDATRDLIRVIAMPIPDDSTMLNRVGVNNAFALTYKQLVGGEPIKCAQSGIVHNPLPVPTGVVLDFFAKAPMDIVRATHSVKIYAWYTASASFIKWAFVSSGDPRPKIEAKIKETGKTFDEVVNEVVFDTTGEVLHLPGLPPMHDYEHQPQEMFVKGAGGQFMLDGRSFLKECDGLIMTTPEEYEPEGIADIKQWFGKTSRNVYHLGPLLPALDDPKASAEEKSISANGQEISQFMDSVLKSHGPQSMVYMSFGSLFWSVEPEKIWAFVDVLIEKKIPFVMSHASAFATVPDSVKEKVEKSGLGILSKFTPQQSILAHPATGWFVTHCGQNSTIETITFGVPMICWPFFADQPSNAARLTDVLDVAYELYEVRNGLGLKPIFRNGKVPVATVEAVREEAARVLENAFLADGQRKRENLKRLRDAVLSSWSEGAVRNYLWMP</sequence>
<dbReference type="EMBL" id="JANAWD010000093">
    <property type="protein sequence ID" value="KAJ3487396.1"/>
    <property type="molecule type" value="Genomic_DNA"/>
</dbReference>
<dbReference type="CDD" id="cd03784">
    <property type="entry name" value="GT1_Gtf-like"/>
    <property type="match status" value="1"/>
</dbReference>
<name>A0AAD5VBC4_9APHY</name>
<dbReference type="SUPFAM" id="SSF53756">
    <property type="entry name" value="UDP-Glycosyltransferase/glycogen phosphorylase"/>
    <property type="match status" value="1"/>
</dbReference>
<evidence type="ECO:0000256" key="1">
    <source>
        <dbReference type="ARBA" id="ARBA00022679"/>
    </source>
</evidence>
<dbReference type="InterPro" id="IPR050481">
    <property type="entry name" value="UDP-glycosyltransf_plant"/>
</dbReference>
<keyword evidence="3" id="KW-1185">Reference proteome</keyword>
<dbReference type="Proteomes" id="UP001212997">
    <property type="component" value="Unassembled WGS sequence"/>
</dbReference>
<gene>
    <name evidence="2" type="ORF">NLI96_g3557</name>
</gene>
<dbReference type="PANTHER" id="PTHR48049:SF132">
    <property type="entry name" value="GLYCOSYLTRANSFERASE"/>
    <property type="match status" value="1"/>
</dbReference>
<organism evidence="2 3">
    <name type="scientific">Meripilus lineatus</name>
    <dbReference type="NCBI Taxonomy" id="2056292"/>
    <lineage>
        <taxon>Eukaryota</taxon>
        <taxon>Fungi</taxon>
        <taxon>Dikarya</taxon>
        <taxon>Basidiomycota</taxon>
        <taxon>Agaricomycotina</taxon>
        <taxon>Agaricomycetes</taxon>
        <taxon>Polyporales</taxon>
        <taxon>Meripilaceae</taxon>
        <taxon>Meripilus</taxon>
    </lineage>
</organism>
<evidence type="ECO:0000313" key="2">
    <source>
        <dbReference type="EMBL" id="KAJ3487396.1"/>
    </source>
</evidence>